<evidence type="ECO:0000256" key="1">
    <source>
        <dbReference type="SAM" id="MobiDB-lite"/>
    </source>
</evidence>
<evidence type="ECO:0000313" key="2">
    <source>
        <dbReference type="EMBL" id="KAJ4952746.1"/>
    </source>
</evidence>
<gene>
    <name evidence="2" type="ORF">NE237_029578</name>
</gene>
<comment type="caution">
    <text evidence="2">The sequence shown here is derived from an EMBL/GenBank/DDBJ whole genome shotgun (WGS) entry which is preliminary data.</text>
</comment>
<accession>A0A9Q0GRF1</accession>
<dbReference type="AlphaFoldDB" id="A0A9Q0GRF1"/>
<name>A0A9Q0GRF1_9MAGN</name>
<proteinExistence type="predicted"/>
<organism evidence="2 3">
    <name type="scientific">Protea cynaroides</name>
    <dbReference type="NCBI Taxonomy" id="273540"/>
    <lineage>
        <taxon>Eukaryota</taxon>
        <taxon>Viridiplantae</taxon>
        <taxon>Streptophyta</taxon>
        <taxon>Embryophyta</taxon>
        <taxon>Tracheophyta</taxon>
        <taxon>Spermatophyta</taxon>
        <taxon>Magnoliopsida</taxon>
        <taxon>Proteales</taxon>
        <taxon>Proteaceae</taxon>
        <taxon>Protea</taxon>
    </lineage>
</organism>
<protein>
    <submittedName>
        <fullName evidence="2">Uncharacterized protein</fullName>
    </submittedName>
</protein>
<dbReference type="Proteomes" id="UP001141806">
    <property type="component" value="Unassembled WGS sequence"/>
</dbReference>
<reference evidence="2" key="1">
    <citation type="journal article" date="2023" name="Plant J.">
        <title>The genome of the king protea, Protea cynaroides.</title>
        <authorList>
            <person name="Chang J."/>
            <person name="Duong T.A."/>
            <person name="Schoeman C."/>
            <person name="Ma X."/>
            <person name="Roodt D."/>
            <person name="Barker N."/>
            <person name="Li Z."/>
            <person name="Van de Peer Y."/>
            <person name="Mizrachi E."/>
        </authorList>
    </citation>
    <scope>NUCLEOTIDE SEQUENCE</scope>
    <source>
        <tissue evidence="2">Young leaves</tissue>
    </source>
</reference>
<feature type="region of interest" description="Disordered" evidence="1">
    <location>
        <begin position="167"/>
        <end position="199"/>
    </location>
</feature>
<sequence>MMGFVEVRNIRFLERLTRSLSLLSLAPQRPHLISPPVIELSHRRSHRRGELVSILLDFQNLGAKSLDFKKKGGVFHLHLGHLGLVVELKDHLVHLFLGLPQDRQVRLRTSFFGDGIVALLPLCGQLDVQAALLQGKESNITMPPKATLKACSCLLGRPEQREECLRPLQKSGVKEECPSQGHPSRKAPRQPRISPLALD</sequence>
<dbReference type="EMBL" id="JAMYWD010000012">
    <property type="protein sequence ID" value="KAJ4952746.1"/>
    <property type="molecule type" value="Genomic_DNA"/>
</dbReference>
<evidence type="ECO:0000313" key="3">
    <source>
        <dbReference type="Proteomes" id="UP001141806"/>
    </source>
</evidence>
<keyword evidence="3" id="KW-1185">Reference proteome</keyword>